<evidence type="ECO:0000259" key="5">
    <source>
        <dbReference type="PROSITE" id="PS50931"/>
    </source>
</evidence>
<dbReference type="AlphaFoldDB" id="A0A919S9E2"/>
<dbReference type="Pfam" id="PF00126">
    <property type="entry name" value="HTH_1"/>
    <property type="match status" value="1"/>
</dbReference>
<dbReference type="Gene3D" id="3.40.190.290">
    <property type="match status" value="1"/>
</dbReference>
<organism evidence="6 7">
    <name type="scientific">Winogradskya consettensis</name>
    <dbReference type="NCBI Taxonomy" id="113560"/>
    <lineage>
        <taxon>Bacteria</taxon>
        <taxon>Bacillati</taxon>
        <taxon>Actinomycetota</taxon>
        <taxon>Actinomycetes</taxon>
        <taxon>Micromonosporales</taxon>
        <taxon>Micromonosporaceae</taxon>
        <taxon>Winogradskya</taxon>
    </lineage>
</organism>
<evidence type="ECO:0000313" key="7">
    <source>
        <dbReference type="Proteomes" id="UP000680865"/>
    </source>
</evidence>
<dbReference type="GO" id="GO:0032993">
    <property type="term" value="C:protein-DNA complex"/>
    <property type="evidence" value="ECO:0007669"/>
    <property type="project" value="TreeGrafter"/>
</dbReference>
<dbReference type="Pfam" id="PF03466">
    <property type="entry name" value="LysR_substrate"/>
    <property type="match status" value="1"/>
</dbReference>
<evidence type="ECO:0000256" key="1">
    <source>
        <dbReference type="ARBA" id="ARBA00009437"/>
    </source>
</evidence>
<dbReference type="Proteomes" id="UP000680865">
    <property type="component" value="Unassembled WGS sequence"/>
</dbReference>
<feature type="domain" description="HTH lysR-type" evidence="5">
    <location>
        <begin position="12"/>
        <end position="69"/>
    </location>
</feature>
<dbReference type="GO" id="GO:0003677">
    <property type="term" value="F:DNA binding"/>
    <property type="evidence" value="ECO:0007669"/>
    <property type="project" value="UniProtKB-KW"/>
</dbReference>
<dbReference type="GO" id="GO:0003700">
    <property type="term" value="F:DNA-binding transcription factor activity"/>
    <property type="evidence" value="ECO:0007669"/>
    <property type="project" value="InterPro"/>
</dbReference>
<dbReference type="PANTHER" id="PTHR30346:SF28">
    <property type="entry name" value="HTH-TYPE TRANSCRIPTIONAL REGULATOR CYNR"/>
    <property type="match status" value="1"/>
</dbReference>
<comment type="similarity">
    <text evidence="1">Belongs to the LysR transcriptional regulatory family.</text>
</comment>
<dbReference type="EMBL" id="BOQP01000003">
    <property type="protein sequence ID" value="GIM67245.1"/>
    <property type="molecule type" value="Genomic_DNA"/>
</dbReference>
<dbReference type="FunFam" id="1.10.10.10:FF:000001">
    <property type="entry name" value="LysR family transcriptional regulator"/>
    <property type="match status" value="1"/>
</dbReference>
<dbReference type="SUPFAM" id="SSF53850">
    <property type="entry name" value="Periplasmic binding protein-like II"/>
    <property type="match status" value="1"/>
</dbReference>
<dbReference type="PANTHER" id="PTHR30346">
    <property type="entry name" value="TRANSCRIPTIONAL DUAL REGULATOR HCAR-RELATED"/>
    <property type="match status" value="1"/>
</dbReference>
<dbReference type="PRINTS" id="PR00039">
    <property type="entry name" value="HTHLYSR"/>
</dbReference>
<sequence>MLGLIARHSELMELRQLMYFEAVVRHGSFTRAAAQLHIAQPAVSAQIRLLETELGVTLLTRTTRRIALTAAGELVLSRAKRILGELDGVRDDVAQVGAVLRGRITVGATEVLGTVDLAGALASFHSRHPGIALSLRTGLVAELLGGLDRGEVDLVLAPVHADLADHYTARMLAAEDVVLVTPLGHPAGGLRDEPFVCLPQGSGLRAILDEAAAAAGFEPVVPFEASGPGEIRALVSAGLGVAVMAGSTARSPGPPVRIVPLDPAPAHPAIGLVSRRDQRPSPAASAFRRHLISRCPEPLIRLP</sequence>
<evidence type="ECO:0000313" key="6">
    <source>
        <dbReference type="EMBL" id="GIM67245.1"/>
    </source>
</evidence>
<proteinExistence type="inferred from homology"/>
<evidence type="ECO:0000256" key="4">
    <source>
        <dbReference type="ARBA" id="ARBA00023163"/>
    </source>
</evidence>
<gene>
    <name evidence="6" type="ORF">Aco04nite_05410</name>
</gene>
<keyword evidence="7" id="KW-1185">Reference proteome</keyword>
<protein>
    <submittedName>
        <fullName evidence="6">LysR family transcriptional regulator</fullName>
    </submittedName>
</protein>
<keyword evidence="2" id="KW-0805">Transcription regulation</keyword>
<dbReference type="InterPro" id="IPR000847">
    <property type="entry name" value="LysR_HTH_N"/>
</dbReference>
<accession>A0A919S9E2</accession>
<evidence type="ECO:0000256" key="3">
    <source>
        <dbReference type="ARBA" id="ARBA00023125"/>
    </source>
</evidence>
<keyword evidence="3" id="KW-0238">DNA-binding</keyword>
<dbReference type="SUPFAM" id="SSF46785">
    <property type="entry name" value="Winged helix' DNA-binding domain"/>
    <property type="match status" value="1"/>
</dbReference>
<name>A0A919S9E2_9ACTN</name>
<evidence type="ECO:0000256" key="2">
    <source>
        <dbReference type="ARBA" id="ARBA00023015"/>
    </source>
</evidence>
<dbReference type="PROSITE" id="PS50931">
    <property type="entry name" value="HTH_LYSR"/>
    <property type="match status" value="1"/>
</dbReference>
<dbReference type="InterPro" id="IPR005119">
    <property type="entry name" value="LysR_subst-bd"/>
</dbReference>
<comment type="caution">
    <text evidence="6">The sequence shown here is derived from an EMBL/GenBank/DDBJ whole genome shotgun (WGS) entry which is preliminary data.</text>
</comment>
<dbReference type="Gene3D" id="1.10.10.10">
    <property type="entry name" value="Winged helix-like DNA-binding domain superfamily/Winged helix DNA-binding domain"/>
    <property type="match status" value="1"/>
</dbReference>
<keyword evidence="4" id="KW-0804">Transcription</keyword>
<dbReference type="InterPro" id="IPR036390">
    <property type="entry name" value="WH_DNA-bd_sf"/>
</dbReference>
<dbReference type="InterPro" id="IPR036388">
    <property type="entry name" value="WH-like_DNA-bd_sf"/>
</dbReference>
<reference evidence="6" key="1">
    <citation type="submission" date="2021-03" db="EMBL/GenBank/DDBJ databases">
        <title>Whole genome shotgun sequence of Actinoplanes consettensis NBRC 14913.</title>
        <authorList>
            <person name="Komaki H."/>
            <person name="Tamura T."/>
        </authorList>
    </citation>
    <scope>NUCLEOTIDE SEQUENCE</scope>
    <source>
        <strain evidence="6">NBRC 14913</strain>
    </source>
</reference>